<dbReference type="InterPro" id="IPR000620">
    <property type="entry name" value="EamA_dom"/>
</dbReference>
<keyword evidence="5 6" id="KW-0472">Membrane</keyword>
<dbReference type="PANTHER" id="PTHR32322:SF2">
    <property type="entry name" value="EAMA DOMAIN-CONTAINING PROTEIN"/>
    <property type="match status" value="1"/>
</dbReference>
<feature type="transmembrane region" description="Helical" evidence="6">
    <location>
        <begin position="65"/>
        <end position="88"/>
    </location>
</feature>
<evidence type="ECO:0000256" key="3">
    <source>
        <dbReference type="ARBA" id="ARBA00022692"/>
    </source>
</evidence>
<comment type="caution">
    <text evidence="8">The sequence shown here is derived from an EMBL/GenBank/DDBJ whole genome shotgun (WGS) entry which is preliminary data.</text>
</comment>
<feature type="transmembrane region" description="Helical" evidence="6">
    <location>
        <begin position="122"/>
        <end position="140"/>
    </location>
</feature>
<evidence type="ECO:0000256" key="4">
    <source>
        <dbReference type="ARBA" id="ARBA00022989"/>
    </source>
</evidence>
<feature type="transmembrane region" description="Helical" evidence="6">
    <location>
        <begin position="215"/>
        <end position="235"/>
    </location>
</feature>
<dbReference type="GO" id="GO:0016020">
    <property type="term" value="C:membrane"/>
    <property type="evidence" value="ECO:0007669"/>
    <property type="project" value="UniProtKB-SubCell"/>
</dbReference>
<gene>
    <name evidence="8" type="ORF">BN873_80011</name>
</gene>
<dbReference type="Gene3D" id="1.10.3730.20">
    <property type="match status" value="1"/>
</dbReference>
<dbReference type="Proteomes" id="UP000035760">
    <property type="component" value="Unassembled WGS sequence"/>
</dbReference>
<dbReference type="EMBL" id="CBTJ020000091">
    <property type="protein sequence ID" value="CDI04053.1"/>
    <property type="molecule type" value="Genomic_DNA"/>
</dbReference>
<feature type="transmembrane region" description="Helical" evidence="6">
    <location>
        <begin position="95"/>
        <end position="116"/>
    </location>
</feature>
<feature type="transmembrane region" description="Helical" evidence="6">
    <location>
        <begin position="152"/>
        <end position="171"/>
    </location>
</feature>
<comment type="similarity">
    <text evidence="2">Belongs to the EamA transporter family.</text>
</comment>
<evidence type="ECO:0000256" key="5">
    <source>
        <dbReference type="ARBA" id="ARBA00023136"/>
    </source>
</evidence>
<dbReference type="OrthoDB" id="6235706at2"/>
<dbReference type="InterPro" id="IPR050638">
    <property type="entry name" value="AA-Vitamin_Transporters"/>
</dbReference>
<evidence type="ECO:0000256" key="1">
    <source>
        <dbReference type="ARBA" id="ARBA00004141"/>
    </source>
</evidence>
<evidence type="ECO:0000256" key="6">
    <source>
        <dbReference type="SAM" id="Phobius"/>
    </source>
</evidence>
<name>W6ME61_9GAMM</name>
<feature type="transmembrane region" description="Helical" evidence="6">
    <location>
        <begin position="6"/>
        <end position="25"/>
    </location>
</feature>
<feature type="domain" description="EamA" evidence="7">
    <location>
        <begin position="6"/>
        <end position="138"/>
    </location>
</feature>
<dbReference type="STRING" id="1400863.BN873_80011"/>
<dbReference type="SUPFAM" id="SSF103481">
    <property type="entry name" value="Multidrug resistance efflux transporter EmrE"/>
    <property type="match status" value="2"/>
</dbReference>
<feature type="transmembrane region" description="Helical" evidence="6">
    <location>
        <begin position="37"/>
        <end position="59"/>
    </location>
</feature>
<evidence type="ECO:0000259" key="7">
    <source>
        <dbReference type="Pfam" id="PF00892"/>
    </source>
</evidence>
<dbReference type="InterPro" id="IPR037185">
    <property type="entry name" value="EmrE-like"/>
</dbReference>
<evidence type="ECO:0000256" key="2">
    <source>
        <dbReference type="ARBA" id="ARBA00007362"/>
    </source>
</evidence>
<feature type="transmembrane region" description="Helical" evidence="6">
    <location>
        <begin position="183"/>
        <end position="203"/>
    </location>
</feature>
<keyword evidence="9" id="KW-1185">Reference proteome</keyword>
<dbReference type="PANTHER" id="PTHR32322">
    <property type="entry name" value="INNER MEMBRANE TRANSPORTER"/>
    <property type="match status" value="1"/>
</dbReference>
<dbReference type="RefSeq" id="WP_048675678.1">
    <property type="nucleotide sequence ID" value="NZ_CBTJ020000091.1"/>
</dbReference>
<comment type="subcellular location">
    <subcellularLocation>
        <location evidence="1">Membrane</location>
        <topology evidence="1">Multi-pass membrane protein</topology>
    </subcellularLocation>
</comment>
<proteinExistence type="inferred from homology"/>
<keyword evidence="3 6" id="KW-0812">Transmembrane</keyword>
<evidence type="ECO:0000313" key="9">
    <source>
        <dbReference type="Proteomes" id="UP000035760"/>
    </source>
</evidence>
<organism evidence="8 9">
    <name type="scientific">Candidatus Competibacter denitrificans Run_A_D11</name>
    <dbReference type="NCBI Taxonomy" id="1400863"/>
    <lineage>
        <taxon>Bacteria</taxon>
        <taxon>Pseudomonadati</taxon>
        <taxon>Pseudomonadota</taxon>
        <taxon>Gammaproteobacteria</taxon>
        <taxon>Candidatus Competibacteraceae</taxon>
        <taxon>Candidatus Competibacter</taxon>
    </lineage>
</organism>
<protein>
    <recommendedName>
        <fullName evidence="7">EamA domain-containing protein</fullName>
    </recommendedName>
</protein>
<dbReference type="AlphaFoldDB" id="W6ME61"/>
<feature type="domain" description="EamA" evidence="7">
    <location>
        <begin position="152"/>
        <end position="290"/>
    </location>
</feature>
<accession>W6ME61</accession>
<dbReference type="Pfam" id="PF00892">
    <property type="entry name" value="EamA"/>
    <property type="match status" value="2"/>
</dbReference>
<feature type="transmembrane region" description="Helical" evidence="6">
    <location>
        <begin position="271"/>
        <end position="291"/>
    </location>
</feature>
<reference evidence="8" key="1">
    <citation type="submission" date="2013-07" db="EMBL/GenBank/DDBJ databases">
        <authorList>
            <person name="McIlroy S."/>
        </authorList>
    </citation>
    <scope>NUCLEOTIDE SEQUENCE [LARGE SCALE GENOMIC DNA]</scope>
    <source>
        <strain evidence="8">Run_A_D11</strain>
    </source>
</reference>
<sequence length="293" mass="30453">MDPQLIGIAAALGSAASWALGSVLFRRLGDELPPVALTFAKGSASVILLGAALLLIGFNPLSAEVWGLLILSGLLGIAVGDTLFFLALNHLGAHAVVILFTLGQVLTVILAVLWLGEQPHPLDWAGIGLILGGVTVVMWLRMHGEGGRTGIMGVVYGLLSVAAMAVSIILAKEALASTGSVQATFVRMLAGTAGIFLFGQLTGQLRGRLRPLRQPGFFGFFLLSVVVVTFGGFWLSLVSIAHLDVAIANTLNATEPLFVLPLAALVLKEKITLPVVMASLATVIGIALIVAPR</sequence>
<evidence type="ECO:0000313" key="8">
    <source>
        <dbReference type="EMBL" id="CDI04053.1"/>
    </source>
</evidence>
<reference evidence="8" key="2">
    <citation type="submission" date="2014-03" db="EMBL/GenBank/DDBJ databases">
        <title>Candidatus Competibacter-lineage genomes retrieved from metagenomes reveal functional metabolic diversity.</title>
        <authorList>
            <person name="McIlroy S.J."/>
            <person name="Albertsen M."/>
            <person name="Andresen E.K."/>
            <person name="Saunders A.M."/>
            <person name="Kristiansen R."/>
            <person name="Stokholm-Bjerregaard M."/>
            <person name="Nielsen K.L."/>
            <person name="Nielsen P.H."/>
        </authorList>
    </citation>
    <scope>NUCLEOTIDE SEQUENCE</scope>
    <source>
        <strain evidence="8">Run_A_D11</strain>
    </source>
</reference>
<keyword evidence="4 6" id="KW-1133">Transmembrane helix</keyword>